<dbReference type="InterPro" id="IPR017452">
    <property type="entry name" value="GPCR_Rhodpsn_7TM"/>
</dbReference>
<feature type="transmembrane region" description="Helical" evidence="7">
    <location>
        <begin position="42"/>
        <end position="62"/>
    </location>
</feature>
<evidence type="ECO:0000313" key="10">
    <source>
        <dbReference type="Proteomes" id="UP000024635"/>
    </source>
</evidence>
<name>A0A016SY30_9BILA</name>
<feature type="compositionally biased region" description="Polar residues" evidence="6">
    <location>
        <begin position="254"/>
        <end position="271"/>
    </location>
</feature>
<dbReference type="CDD" id="cd14978">
    <property type="entry name" value="7tmA_FMRFamide_R-like"/>
    <property type="match status" value="1"/>
</dbReference>
<dbReference type="Pfam" id="PF00001">
    <property type="entry name" value="7tm_1"/>
    <property type="match status" value="1"/>
</dbReference>
<keyword evidence="2 5" id="KW-0812">Transmembrane</keyword>
<dbReference type="OrthoDB" id="10033446at2759"/>
<accession>A0A016SY30</accession>
<dbReference type="GO" id="GO:0016020">
    <property type="term" value="C:membrane"/>
    <property type="evidence" value="ECO:0007669"/>
    <property type="project" value="UniProtKB-SubCell"/>
</dbReference>
<dbReference type="AlphaFoldDB" id="A0A016SY30"/>
<dbReference type="PANTHER" id="PTHR47760">
    <property type="entry name" value="G-PROTEIN COUPLED RECEPTOR B0563.6-LIKE PROTEIN-RELATED"/>
    <property type="match status" value="1"/>
</dbReference>
<proteinExistence type="inferred from homology"/>
<evidence type="ECO:0000259" key="8">
    <source>
        <dbReference type="PROSITE" id="PS50262"/>
    </source>
</evidence>
<feature type="domain" description="G-protein coupled receptors family 1 profile" evidence="8">
    <location>
        <begin position="54"/>
        <end position="344"/>
    </location>
</feature>
<keyword evidence="5" id="KW-0297">G-protein coupled receptor</keyword>
<sequence length="475" mass="54414">MHSYSVWVFLNMHAFCNPDTSGSNITEEFAIQMKQMKSTFTILQILFCLVGVMGNILNLRTLQSPSLQTVPFMYIRSLAIFDLISLSAILLHFILEPATKNYITMVYSAYIEAAFINTFLVAGLYCAFMLTVERCLLISRPHLQQVSNPRKLARRKILAMLGLAALLHLPMMLQNTLRLNDDGTYHMSNNVELLCREPHWTVFNYYKMIRECLRFFFVALMTFLNVIIARKLQLNKMRRRRLVRRSIPCEASSPEHQSMNRPSSPETTFNSSRRESNLVRSFSEKKLTALMVVICVIFILGNLPQMIVMVLQNEAMDNQYGFQLYRNIANLLEVVNHCLNFYVFCMASSEYTRAFLLNCVCMRDILLRFPRVADFLAARRSGSMVSCNMSAIGMQNKDFCSADSDNEGTMKWSRTDSNGVKSCPCIDDIGRRTELKGILVTGDRPEGREKKSLTIINHMAVPLCDADKEQHTVHL</sequence>
<keyword evidence="10" id="KW-1185">Reference proteome</keyword>
<evidence type="ECO:0000256" key="5">
    <source>
        <dbReference type="RuleBase" id="RU000688"/>
    </source>
</evidence>
<evidence type="ECO:0000256" key="6">
    <source>
        <dbReference type="SAM" id="MobiDB-lite"/>
    </source>
</evidence>
<feature type="transmembrane region" description="Helical" evidence="7">
    <location>
        <begin position="213"/>
        <end position="232"/>
    </location>
</feature>
<dbReference type="Gene3D" id="1.20.1070.10">
    <property type="entry name" value="Rhodopsin 7-helix transmembrane proteins"/>
    <property type="match status" value="1"/>
</dbReference>
<dbReference type="InterPro" id="IPR053093">
    <property type="entry name" value="GPCR-like"/>
</dbReference>
<dbReference type="SUPFAM" id="SSF81321">
    <property type="entry name" value="Family A G protein-coupled receptor-like"/>
    <property type="match status" value="1"/>
</dbReference>
<comment type="subcellular location">
    <subcellularLocation>
        <location evidence="1">Membrane</location>
    </subcellularLocation>
</comment>
<feature type="transmembrane region" description="Helical" evidence="7">
    <location>
        <begin position="74"/>
        <end position="95"/>
    </location>
</feature>
<evidence type="ECO:0000256" key="4">
    <source>
        <dbReference type="ARBA" id="ARBA00023136"/>
    </source>
</evidence>
<feature type="transmembrane region" description="Helical" evidence="7">
    <location>
        <begin position="287"/>
        <end position="311"/>
    </location>
</feature>
<dbReference type="Proteomes" id="UP000024635">
    <property type="component" value="Unassembled WGS sequence"/>
</dbReference>
<organism evidence="9 10">
    <name type="scientific">Ancylostoma ceylanicum</name>
    <dbReference type="NCBI Taxonomy" id="53326"/>
    <lineage>
        <taxon>Eukaryota</taxon>
        <taxon>Metazoa</taxon>
        <taxon>Ecdysozoa</taxon>
        <taxon>Nematoda</taxon>
        <taxon>Chromadorea</taxon>
        <taxon>Rhabditida</taxon>
        <taxon>Rhabditina</taxon>
        <taxon>Rhabditomorpha</taxon>
        <taxon>Strongyloidea</taxon>
        <taxon>Ancylostomatidae</taxon>
        <taxon>Ancylostomatinae</taxon>
        <taxon>Ancylostoma</taxon>
    </lineage>
</organism>
<dbReference type="STRING" id="53326.A0A016SY30"/>
<keyword evidence="5" id="KW-0807">Transducer</keyword>
<dbReference type="GO" id="GO:0004930">
    <property type="term" value="F:G protein-coupled receptor activity"/>
    <property type="evidence" value="ECO:0007669"/>
    <property type="project" value="UniProtKB-KW"/>
</dbReference>
<dbReference type="PROSITE" id="PS00237">
    <property type="entry name" value="G_PROTEIN_RECEP_F1_1"/>
    <property type="match status" value="1"/>
</dbReference>
<dbReference type="PANTHER" id="PTHR47760:SF4">
    <property type="entry name" value="G-PROTEIN COUPLED RECEPTORS FAMILY 1 PROFILE DOMAIN-CONTAINING PROTEIN"/>
    <property type="match status" value="1"/>
</dbReference>
<comment type="similarity">
    <text evidence="5">Belongs to the G-protein coupled receptor 1 family.</text>
</comment>
<feature type="transmembrane region" description="Helical" evidence="7">
    <location>
        <begin position="115"/>
        <end position="136"/>
    </location>
</feature>
<keyword evidence="3 7" id="KW-1133">Transmembrane helix</keyword>
<reference evidence="10" key="1">
    <citation type="journal article" date="2015" name="Nat. Genet.">
        <title>The genome and transcriptome of the zoonotic hookworm Ancylostoma ceylanicum identify infection-specific gene families.</title>
        <authorList>
            <person name="Schwarz E.M."/>
            <person name="Hu Y."/>
            <person name="Antoshechkin I."/>
            <person name="Miller M.M."/>
            <person name="Sternberg P.W."/>
            <person name="Aroian R.V."/>
        </authorList>
    </citation>
    <scope>NUCLEOTIDE SEQUENCE</scope>
    <source>
        <strain evidence="10">HY135</strain>
    </source>
</reference>
<comment type="caution">
    <text evidence="9">The sequence shown here is derived from an EMBL/GenBank/DDBJ whole genome shotgun (WGS) entry which is preliminary data.</text>
</comment>
<evidence type="ECO:0000256" key="7">
    <source>
        <dbReference type="SAM" id="Phobius"/>
    </source>
</evidence>
<keyword evidence="5" id="KW-0675">Receptor</keyword>
<evidence type="ECO:0000256" key="1">
    <source>
        <dbReference type="ARBA" id="ARBA00004370"/>
    </source>
</evidence>
<dbReference type="InterPro" id="IPR000276">
    <property type="entry name" value="GPCR_Rhodpsn"/>
</dbReference>
<evidence type="ECO:0000313" key="9">
    <source>
        <dbReference type="EMBL" id="EYB95337.1"/>
    </source>
</evidence>
<gene>
    <name evidence="9" type="primary">Acey_s0161.g3375</name>
    <name evidence="9" type="synonym">Acey-C17H11.1</name>
    <name evidence="9" type="ORF">Y032_0161g3375</name>
</gene>
<dbReference type="PROSITE" id="PS50262">
    <property type="entry name" value="G_PROTEIN_RECEP_F1_2"/>
    <property type="match status" value="1"/>
</dbReference>
<feature type="region of interest" description="Disordered" evidence="6">
    <location>
        <begin position="250"/>
        <end position="272"/>
    </location>
</feature>
<protein>
    <recommendedName>
        <fullName evidence="8">G-protein coupled receptors family 1 profile domain-containing protein</fullName>
    </recommendedName>
</protein>
<evidence type="ECO:0000256" key="2">
    <source>
        <dbReference type="ARBA" id="ARBA00022692"/>
    </source>
</evidence>
<dbReference type="PRINTS" id="PR00237">
    <property type="entry name" value="GPCRRHODOPSN"/>
</dbReference>
<evidence type="ECO:0000256" key="3">
    <source>
        <dbReference type="ARBA" id="ARBA00022989"/>
    </source>
</evidence>
<feature type="transmembrane region" description="Helical" evidence="7">
    <location>
        <begin position="157"/>
        <end position="177"/>
    </location>
</feature>
<keyword evidence="4 7" id="KW-0472">Membrane</keyword>
<dbReference type="EMBL" id="JARK01001497">
    <property type="protein sequence ID" value="EYB95337.1"/>
    <property type="molecule type" value="Genomic_DNA"/>
</dbReference>